<evidence type="ECO:0000256" key="3">
    <source>
        <dbReference type="SAM" id="MobiDB-lite"/>
    </source>
</evidence>
<gene>
    <name evidence="5" type="ORF">IWQ62_006479</name>
</gene>
<name>A0A9W8ANG8_9FUNG</name>
<feature type="domain" description="RRM" evidence="4">
    <location>
        <begin position="161"/>
        <end position="238"/>
    </location>
</feature>
<evidence type="ECO:0000256" key="2">
    <source>
        <dbReference type="PROSITE-ProRule" id="PRU00176"/>
    </source>
</evidence>
<dbReference type="OrthoDB" id="439808at2759"/>
<keyword evidence="1 2" id="KW-0694">RNA-binding</keyword>
<dbReference type="SUPFAM" id="SSF54928">
    <property type="entry name" value="RNA-binding domain, RBD"/>
    <property type="match status" value="2"/>
</dbReference>
<evidence type="ECO:0000256" key="1">
    <source>
        <dbReference type="ARBA" id="ARBA00022884"/>
    </source>
</evidence>
<keyword evidence="6" id="KW-1185">Reference proteome</keyword>
<evidence type="ECO:0000313" key="5">
    <source>
        <dbReference type="EMBL" id="KAJ1950985.1"/>
    </source>
</evidence>
<dbReference type="EMBL" id="JANBPY010003592">
    <property type="protein sequence ID" value="KAJ1950985.1"/>
    <property type="molecule type" value="Genomic_DNA"/>
</dbReference>
<reference evidence="5" key="1">
    <citation type="submission" date="2022-07" db="EMBL/GenBank/DDBJ databases">
        <title>Phylogenomic reconstructions and comparative analyses of Kickxellomycotina fungi.</title>
        <authorList>
            <person name="Reynolds N.K."/>
            <person name="Stajich J.E."/>
            <person name="Barry K."/>
            <person name="Grigoriev I.V."/>
            <person name="Crous P."/>
            <person name="Smith M.E."/>
        </authorList>
    </citation>
    <scope>NUCLEOTIDE SEQUENCE</scope>
    <source>
        <strain evidence="5">RSA 1196</strain>
    </source>
</reference>
<dbReference type="InterPro" id="IPR050502">
    <property type="entry name" value="Euk_RNA-bind_prot"/>
</dbReference>
<dbReference type="GO" id="GO:0005634">
    <property type="term" value="C:nucleus"/>
    <property type="evidence" value="ECO:0007669"/>
    <property type="project" value="TreeGrafter"/>
</dbReference>
<comment type="caution">
    <text evidence="5">The sequence shown here is derived from an EMBL/GenBank/DDBJ whole genome shotgun (WGS) entry which is preliminary data.</text>
</comment>
<dbReference type="Gene3D" id="3.30.70.330">
    <property type="match status" value="2"/>
</dbReference>
<feature type="domain" description="RRM" evidence="4">
    <location>
        <begin position="1"/>
        <end position="66"/>
    </location>
</feature>
<evidence type="ECO:0000259" key="4">
    <source>
        <dbReference type="PROSITE" id="PS50102"/>
    </source>
</evidence>
<accession>A0A9W8ANG8</accession>
<dbReference type="AlphaFoldDB" id="A0A9W8ANG8"/>
<dbReference type="CDD" id="cd00590">
    <property type="entry name" value="RRM_SF"/>
    <property type="match status" value="1"/>
</dbReference>
<dbReference type="PANTHER" id="PTHR48025:SF1">
    <property type="entry name" value="RRM DOMAIN-CONTAINING PROTEIN"/>
    <property type="match status" value="1"/>
</dbReference>
<dbReference type="Proteomes" id="UP001150925">
    <property type="component" value="Unassembled WGS sequence"/>
</dbReference>
<evidence type="ECO:0000313" key="6">
    <source>
        <dbReference type="Proteomes" id="UP001150925"/>
    </source>
</evidence>
<dbReference type="InterPro" id="IPR012677">
    <property type="entry name" value="Nucleotide-bd_a/b_plait_sf"/>
</dbReference>
<protein>
    <recommendedName>
        <fullName evidence="4">RRM domain-containing protein</fullName>
    </recommendedName>
</protein>
<sequence>TTDEELTSFFGPAGKVVHSQIITRGPRSLGYGFVAFETLEDAEKAVAEFSKKELNGRVINVELARPKTERAPRSARRGRSRGKRRSSSRRVVRQEQPTEGSDANESAADGSQEKEGEGEAETAGSPSDAPRRVRVRGRGGRGVPGRRFPTRPLPEGPASNDTVFVSNLPYQMKDPEFQDVFQGYQVKSAVVVTRQSSGRSRGFGFVTFANEDEQKRALDQEFTVDNRKLTLKVAINEVRRNEGEAKEQVEAASPETQ</sequence>
<dbReference type="InterPro" id="IPR000504">
    <property type="entry name" value="RRM_dom"/>
</dbReference>
<dbReference type="InterPro" id="IPR035979">
    <property type="entry name" value="RBD_domain_sf"/>
</dbReference>
<feature type="compositionally biased region" description="Basic residues" evidence="3">
    <location>
        <begin position="73"/>
        <end position="91"/>
    </location>
</feature>
<dbReference type="PROSITE" id="PS50102">
    <property type="entry name" value="RRM"/>
    <property type="match status" value="2"/>
</dbReference>
<dbReference type="Pfam" id="PF00076">
    <property type="entry name" value="RRM_1"/>
    <property type="match status" value="2"/>
</dbReference>
<dbReference type="SMART" id="SM00360">
    <property type="entry name" value="RRM"/>
    <property type="match status" value="2"/>
</dbReference>
<feature type="non-terminal residue" evidence="5">
    <location>
        <position position="1"/>
    </location>
</feature>
<organism evidence="5 6">
    <name type="scientific">Dispira parvispora</name>
    <dbReference type="NCBI Taxonomy" id="1520584"/>
    <lineage>
        <taxon>Eukaryota</taxon>
        <taxon>Fungi</taxon>
        <taxon>Fungi incertae sedis</taxon>
        <taxon>Zoopagomycota</taxon>
        <taxon>Kickxellomycotina</taxon>
        <taxon>Dimargaritomycetes</taxon>
        <taxon>Dimargaritales</taxon>
        <taxon>Dimargaritaceae</taxon>
        <taxon>Dispira</taxon>
    </lineage>
</organism>
<feature type="region of interest" description="Disordered" evidence="3">
    <location>
        <begin position="61"/>
        <end position="161"/>
    </location>
</feature>
<dbReference type="PANTHER" id="PTHR48025">
    <property type="entry name" value="OS02G0815200 PROTEIN"/>
    <property type="match status" value="1"/>
</dbReference>
<feature type="compositionally biased region" description="Polar residues" evidence="3">
    <location>
        <begin position="95"/>
        <end position="104"/>
    </location>
</feature>
<dbReference type="GO" id="GO:0003729">
    <property type="term" value="F:mRNA binding"/>
    <property type="evidence" value="ECO:0007669"/>
    <property type="project" value="TreeGrafter"/>
</dbReference>
<proteinExistence type="predicted"/>